<dbReference type="OrthoDB" id="9808545at2"/>
<dbReference type="EMBL" id="VHLG01000012">
    <property type="protein sequence ID" value="TPW28527.1"/>
    <property type="molecule type" value="Genomic_DNA"/>
</dbReference>
<dbReference type="PIRSF" id="PIRSF005788">
    <property type="entry name" value="NifK"/>
    <property type="match status" value="1"/>
</dbReference>
<organism evidence="1 2">
    <name type="scientific">Martelella alba</name>
    <dbReference type="NCBI Taxonomy" id="2590451"/>
    <lineage>
        <taxon>Bacteria</taxon>
        <taxon>Pseudomonadati</taxon>
        <taxon>Pseudomonadota</taxon>
        <taxon>Alphaproteobacteria</taxon>
        <taxon>Hyphomicrobiales</taxon>
        <taxon>Aurantimonadaceae</taxon>
        <taxon>Martelella</taxon>
    </lineage>
</organism>
<dbReference type="NCBIfam" id="TIGR02935">
    <property type="entry name" value="NifX-associated nitrogen fixation protein"/>
    <property type="match status" value="1"/>
</dbReference>
<evidence type="ECO:0000313" key="1">
    <source>
        <dbReference type="EMBL" id="TPW28527.1"/>
    </source>
</evidence>
<reference evidence="1 2" key="1">
    <citation type="submission" date="2019-06" db="EMBL/GenBank/DDBJ databases">
        <authorList>
            <person name="Li M."/>
        </authorList>
    </citation>
    <scope>NUCLEOTIDE SEQUENCE [LARGE SCALE GENOMIC DNA]</scope>
    <source>
        <strain evidence="1 2">BGMRC2036</strain>
    </source>
</reference>
<comment type="caution">
    <text evidence="1">The sequence shown here is derived from an EMBL/GenBank/DDBJ whole genome shotgun (WGS) entry which is preliminary data.</text>
</comment>
<dbReference type="Proteomes" id="UP000318801">
    <property type="component" value="Unassembled WGS sequence"/>
</dbReference>
<dbReference type="RefSeq" id="WP_141150245.1">
    <property type="nucleotide sequence ID" value="NZ_VHLG01000012.1"/>
</dbReference>
<dbReference type="Pfam" id="PF03270">
    <property type="entry name" value="DUF269"/>
    <property type="match status" value="1"/>
</dbReference>
<proteinExistence type="predicted"/>
<gene>
    <name evidence="1" type="ORF">FJU08_17105</name>
</gene>
<protein>
    <submittedName>
        <fullName evidence="1">NifX-associated nitrogen fixation protein</fullName>
    </submittedName>
</protein>
<keyword evidence="2" id="KW-1185">Reference proteome</keyword>
<dbReference type="AlphaFoldDB" id="A0A506U9M3"/>
<accession>A0A506U9M3</accession>
<evidence type="ECO:0000313" key="2">
    <source>
        <dbReference type="Proteomes" id="UP000318801"/>
    </source>
</evidence>
<name>A0A506U9M3_9HYPH</name>
<sequence length="162" mass="17886">MTETAPLATASPAITSPDGEMTSFMKSLVQLMRAQDVYDTWEGRSDASILEDYIVTKAQRKDIPIIGDPDPDVLWRLEIYYSAIGLAIEKETGIIASPMMKMHHEGFGRVLLTCGRLVVLVKSLRDVHRFGFESLEKMDEAGSKLVAEAVAMVAAWPDVAKL</sequence>
<dbReference type="Gene3D" id="1.10.3100.20">
    <property type="entry name" value="Protein of unknown function DUF269"/>
    <property type="match status" value="1"/>
</dbReference>
<dbReference type="InterPro" id="IPR004952">
    <property type="entry name" value="NifX-assoc_nitrogen_fix"/>
</dbReference>